<accession>A0A0D2PPX6</accession>
<dbReference type="EMBL" id="KN817553">
    <property type="protein sequence ID" value="KJA22005.1"/>
    <property type="molecule type" value="Genomic_DNA"/>
</dbReference>
<dbReference type="AlphaFoldDB" id="A0A0D2PPX6"/>
<dbReference type="EMBL" id="KN817553">
    <property type="protein sequence ID" value="KJA21960.1"/>
    <property type="molecule type" value="Genomic_DNA"/>
</dbReference>
<reference evidence="4" key="2">
    <citation type="submission" date="2014-04" db="EMBL/GenBank/DDBJ databases">
        <title>Evolutionary Origins and Diversification of the Mycorrhizal Mutualists.</title>
        <authorList>
            <consortium name="DOE Joint Genome Institute"/>
            <consortium name="Mycorrhizal Genomics Consortium"/>
            <person name="Kohler A."/>
            <person name="Kuo A."/>
            <person name="Nagy L.G."/>
            <person name="Floudas D."/>
            <person name="Copeland A."/>
            <person name="Barry K.W."/>
            <person name="Cichocki N."/>
            <person name="Veneault-Fourrey C."/>
            <person name="LaButti K."/>
            <person name="Lindquist E.A."/>
            <person name="Lipzen A."/>
            <person name="Lundell T."/>
            <person name="Morin E."/>
            <person name="Murat C."/>
            <person name="Riley R."/>
            <person name="Ohm R."/>
            <person name="Sun H."/>
            <person name="Tunlid A."/>
            <person name="Henrissat B."/>
            <person name="Grigoriev I.V."/>
            <person name="Hibbett D.S."/>
            <person name="Martin F."/>
        </authorList>
    </citation>
    <scope>NUCLEOTIDE SEQUENCE [LARGE SCALE GENOMIC DNA]</scope>
    <source>
        <strain evidence="4">FD-334 SS-4</strain>
    </source>
</reference>
<dbReference type="Proteomes" id="UP000054270">
    <property type="component" value="Unassembled WGS sequence"/>
</dbReference>
<evidence type="ECO:0000313" key="3">
    <source>
        <dbReference type="EMBL" id="KJA22005.1"/>
    </source>
</evidence>
<gene>
    <name evidence="2" type="ORF">HYPSUDRAFT_41385</name>
    <name evidence="3" type="ORF">HYPSUDRAFT_87636</name>
</gene>
<feature type="compositionally biased region" description="Basic and acidic residues" evidence="1">
    <location>
        <begin position="34"/>
        <end position="43"/>
    </location>
</feature>
<evidence type="ECO:0000313" key="2">
    <source>
        <dbReference type="EMBL" id="KJA21960.1"/>
    </source>
</evidence>
<feature type="region of interest" description="Disordered" evidence="1">
    <location>
        <begin position="31"/>
        <end position="62"/>
    </location>
</feature>
<proteinExistence type="predicted"/>
<keyword evidence="4" id="KW-1185">Reference proteome</keyword>
<evidence type="ECO:0000256" key="1">
    <source>
        <dbReference type="SAM" id="MobiDB-lite"/>
    </source>
</evidence>
<reference evidence="2" key="1">
    <citation type="submission" date="2014-04" db="EMBL/GenBank/DDBJ databases">
        <title>Evolutionary Origins and Diversification of the Mycorrhizal Mutualists.</title>
        <authorList>
            <consortium name="DOE Joint Genome Institute"/>
            <person name="Kohler A."/>
            <person name="Kuo A."/>
            <person name="Nagy L.G."/>
            <person name="Floudas D."/>
            <person name="Copeland A."/>
            <person name="Barry K.W."/>
            <person name="Cichocki N."/>
            <person name="Veneault-Fourrey C."/>
            <person name="LaButti K."/>
            <person name="Lindquist E.A."/>
            <person name="Lipzen A."/>
            <person name="Lundell T."/>
            <person name="Morin E."/>
            <person name="Murat C."/>
            <person name="Riley R."/>
            <person name="Ohm R."/>
            <person name="Sun H."/>
            <person name="Tunlid A."/>
            <person name="Henrissat B."/>
            <person name="Grigoriev I.V."/>
            <person name="Hibbett D.S."/>
            <person name="Martin F."/>
            <person name="Consortium M.G."/>
        </authorList>
    </citation>
    <scope>NUCLEOTIDE SEQUENCE [LARGE SCALE GENOMIC DNA]</scope>
    <source>
        <strain evidence="2">FD-334 SS-4</strain>
    </source>
</reference>
<organism evidence="2 4">
    <name type="scientific">Hypholoma sublateritium (strain FD-334 SS-4)</name>
    <dbReference type="NCBI Taxonomy" id="945553"/>
    <lineage>
        <taxon>Eukaryota</taxon>
        <taxon>Fungi</taxon>
        <taxon>Dikarya</taxon>
        <taxon>Basidiomycota</taxon>
        <taxon>Agaricomycotina</taxon>
        <taxon>Agaricomycetes</taxon>
        <taxon>Agaricomycetidae</taxon>
        <taxon>Agaricales</taxon>
        <taxon>Agaricineae</taxon>
        <taxon>Strophariaceae</taxon>
        <taxon>Hypholoma</taxon>
    </lineage>
</organism>
<protein>
    <submittedName>
        <fullName evidence="2">Uncharacterized protein</fullName>
    </submittedName>
</protein>
<sequence>MFSAGDILNVESYLDCDGCSSVVDQAKVQQTEGKSGEIAKWPDESQCEATASARPGDAQEGGEDLCACQRRTAMPHSGPQSLVTAAMQQAHPVKPLSATSKSKIHFEFHTPAVVLSALFSLLRCTAAFPHRTRSLRPYVGARGKLTSQPRKGMQIYVGQRPPRHKVVTFVGLCLSRRYETYSP</sequence>
<evidence type="ECO:0000313" key="4">
    <source>
        <dbReference type="Proteomes" id="UP000054270"/>
    </source>
</evidence>
<name>A0A0D2PPX6_HYPSF</name>